<keyword evidence="3" id="KW-1185">Reference proteome</keyword>
<accession>A0A5B9QL71</accession>
<evidence type="ECO:0000259" key="1">
    <source>
        <dbReference type="PROSITE" id="PS50943"/>
    </source>
</evidence>
<sequence length="106" mass="11824">MNKKLPKKDALDTYIDEAGIDADRDSDFQQFSRQIKIAEMIYAARKQAGLTQAELAKAVGTKQQVISQLESADYEGHSFSMLERIASALHSRIEIRIVPEEAEVVG</sequence>
<dbReference type="EMBL" id="CP042913">
    <property type="protein sequence ID" value="QEG37806.1"/>
    <property type="molecule type" value="Genomic_DNA"/>
</dbReference>
<dbReference type="GO" id="GO:0003677">
    <property type="term" value="F:DNA binding"/>
    <property type="evidence" value="ECO:0007669"/>
    <property type="project" value="InterPro"/>
</dbReference>
<name>A0A5B9QL71_9BACT</name>
<dbReference type="Pfam" id="PF01381">
    <property type="entry name" value="HTH_3"/>
    <property type="match status" value="1"/>
</dbReference>
<organism evidence="2 3">
    <name type="scientific">Bythopirellula goksoeyrii</name>
    <dbReference type="NCBI Taxonomy" id="1400387"/>
    <lineage>
        <taxon>Bacteria</taxon>
        <taxon>Pseudomonadati</taxon>
        <taxon>Planctomycetota</taxon>
        <taxon>Planctomycetia</taxon>
        <taxon>Pirellulales</taxon>
        <taxon>Lacipirellulaceae</taxon>
        <taxon>Bythopirellula</taxon>
    </lineage>
</organism>
<proteinExistence type="predicted"/>
<dbReference type="RefSeq" id="WP_148075984.1">
    <property type="nucleotide sequence ID" value="NZ_CP042913.1"/>
</dbReference>
<dbReference type="OrthoDB" id="287543at2"/>
<dbReference type="SUPFAM" id="SSF47413">
    <property type="entry name" value="lambda repressor-like DNA-binding domains"/>
    <property type="match status" value="1"/>
</dbReference>
<dbReference type="InterPro" id="IPR010982">
    <property type="entry name" value="Lambda_DNA-bd_dom_sf"/>
</dbReference>
<evidence type="ECO:0000313" key="2">
    <source>
        <dbReference type="EMBL" id="QEG37806.1"/>
    </source>
</evidence>
<dbReference type="AlphaFoldDB" id="A0A5B9QL71"/>
<evidence type="ECO:0000313" key="3">
    <source>
        <dbReference type="Proteomes" id="UP000323917"/>
    </source>
</evidence>
<dbReference type="PROSITE" id="PS50943">
    <property type="entry name" value="HTH_CROC1"/>
    <property type="match status" value="1"/>
</dbReference>
<dbReference type="Gene3D" id="1.10.260.40">
    <property type="entry name" value="lambda repressor-like DNA-binding domains"/>
    <property type="match status" value="1"/>
</dbReference>
<protein>
    <submittedName>
        <fullName evidence="2">Antitoxin HipB</fullName>
    </submittedName>
</protein>
<gene>
    <name evidence="2" type="ORF">Pr1d_51530</name>
</gene>
<dbReference type="InterPro" id="IPR001387">
    <property type="entry name" value="Cro/C1-type_HTH"/>
</dbReference>
<feature type="domain" description="HTH cro/C1-type" evidence="1">
    <location>
        <begin position="41"/>
        <end position="96"/>
    </location>
</feature>
<dbReference type="CDD" id="cd00093">
    <property type="entry name" value="HTH_XRE"/>
    <property type="match status" value="1"/>
</dbReference>
<dbReference type="Proteomes" id="UP000323917">
    <property type="component" value="Chromosome"/>
</dbReference>
<dbReference type="SMART" id="SM00530">
    <property type="entry name" value="HTH_XRE"/>
    <property type="match status" value="1"/>
</dbReference>
<reference evidence="2 3" key="1">
    <citation type="submission" date="2019-08" db="EMBL/GenBank/DDBJ databases">
        <title>Deep-cultivation of Planctomycetes and their phenomic and genomic characterization uncovers novel biology.</title>
        <authorList>
            <person name="Wiegand S."/>
            <person name="Jogler M."/>
            <person name="Boedeker C."/>
            <person name="Pinto D."/>
            <person name="Vollmers J."/>
            <person name="Rivas-Marin E."/>
            <person name="Kohn T."/>
            <person name="Peeters S.H."/>
            <person name="Heuer A."/>
            <person name="Rast P."/>
            <person name="Oberbeckmann S."/>
            <person name="Bunk B."/>
            <person name="Jeske O."/>
            <person name="Meyerdierks A."/>
            <person name="Storesund J.E."/>
            <person name="Kallscheuer N."/>
            <person name="Luecker S."/>
            <person name="Lage O.M."/>
            <person name="Pohl T."/>
            <person name="Merkel B.J."/>
            <person name="Hornburger P."/>
            <person name="Mueller R.-W."/>
            <person name="Bruemmer F."/>
            <person name="Labrenz M."/>
            <person name="Spormann A.M."/>
            <person name="Op den Camp H."/>
            <person name="Overmann J."/>
            <person name="Amann R."/>
            <person name="Jetten M.S.M."/>
            <person name="Mascher T."/>
            <person name="Medema M.H."/>
            <person name="Devos D.P."/>
            <person name="Kaster A.-K."/>
            <person name="Ovreas L."/>
            <person name="Rohde M."/>
            <person name="Galperin M.Y."/>
            <person name="Jogler C."/>
        </authorList>
    </citation>
    <scope>NUCLEOTIDE SEQUENCE [LARGE SCALE GENOMIC DNA]</scope>
    <source>
        <strain evidence="2 3">Pr1d</strain>
    </source>
</reference>
<dbReference type="KEGG" id="bgok:Pr1d_51530"/>